<evidence type="ECO:0000313" key="4">
    <source>
        <dbReference type="Proteomes" id="UP001363151"/>
    </source>
</evidence>
<reference evidence="3 4" key="1">
    <citation type="submission" date="2024-03" db="EMBL/GenBank/DDBJ databases">
        <title>Aureococcus anophagefferens CCMP1851 and Kratosvirus quantuckense: Draft genome of a second virus-susceptible host strain in the model system.</title>
        <authorList>
            <person name="Chase E."/>
            <person name="Truchon A.R."/>
            <person name="Schepens W."/>
            <person name="Wilhelm S.W."/>
        </authorList>
    </citation>
    <scope>NUCLEOTIDE SEQUENCE [LARGE SCALE GENOMIC DNA]</scope>
    <source>
        <strain evidence="3 4">CCMP1851</strain>
    </source>
</reference>
<dbReference type="SMART" id="SM00369">
    <property type="entry name" value="LRR_TYP"/>
    <property type="match status" value="4"/>
</dbReference>
<dbReference type="Gene3D" id="3.90.550.10">
    <property type="entry name" value="Spore Coat Polysaccharide Biosynthesis Protein SpsA, Chain A"/>
    <property type="match status" value="1"/>
</dbReference>
<dbReference type="SUPFAM" id="SSF53448">
    <property type="entry name" value="Nucleotide-diphospho-sugar transferases"/>
    <property type="match status" value="1"/>
</dbReference>
<dbReference type="InterPro" id="IPR001611">
    <property type="entry name" value="Leu-rich_rpt"/>
</dbReference>
<dbReference type="PROSITE" id="PS51450">
    <property type="entry name" value="LRR"/>
    <property type="match status" value="1"/>
</dbReference>
<gene>
    <name evidence="3" type="ORF">SO694_0021503</name>
</gene>
<keyword evidence="1" id="KW-0433">Leucine-rich repeat</keyword>
<evidence type="ECO:0000313" key="3">
    <source>
        <dbReference type="EMBL" id="KAK7230169.1"/>
    </source>
</evidence>
<dbReference type="Pfam" id="PF01501">
    <property type="entry name" value="Glyco_transf_8"/>
    <property type="match status" value="1"/>
</dbReference>
<protein>
    <submittedName>
        <fullName evidence="3">Glycogenin glucosyltransferase</fullName>
    </submittedName>
</protein>
<dbReference type="SUPFAM" id="SSF52075">
    <property type="entry name" value="Outer arm dynein light chain 1"/>
    <property type="match status" value="1"/>
</dbReference>
<evidence type="ECO:0000256" key="2">
    <source>
        <dbReference type="ARBA" id="ARBA00022737"/>
    </source>
</evidence>
<dbReference type="PANTHER" id="PTHR11183">
    <property type="entry name" value="GLYCOGENIN SUBFAMILY MEMBER"/>
    <property type="match status" value="1"/>
</dbReference>
<proteinExistence type="predicted"/>
<dbReference type="EMBL" id="JBBJCI010000452">
    <property type="protein sequence ID" value="KAK7230169.1"/>
    <property type="molecule type" value="Genomic_DNA"/>
</dbReference>
<sequence length="797" mass="87439">MEAAKDTFMGMWRARVLGEEDRKEPPAAKKVTFEEDASLAAALDETGDVEDFVKVPAPPKDPADLAAAAAEAEAKREAHEAAYRAAHRRKLEAQCRANGGVVCTGDEPERPPAQPPKKEAYATVITNDGYAPGALALLQSLRASRSAKPRLVLVTSDVSERSRRLLRRLATVVDVEPIPNPHTPLDGKECWARCGYTKLALWGLTEYTKLVYVDADAVVLENVDELFALDVAFAAAPDIFPPDKFNSGVMVLAPSKETFDAMLKVAPDARSHDGGDGGFLNEFFDDWFEGPVAGRLAFRYNCQRTLHRFMHAHNAGFWDVCKPIKVLHFASVPKPWQDPKRRGELDDIWWSFYEKGQPQRRGGSLAMRDGPASLDLRGKGPTALPLDAKVTAWAPRLRVLLLCGNGLLALPEDLGRFTGLTTLAATRNKLEKLPQELFNLAHLEVLKLSGNRIRHLPEDVDELGELKTLTLTNNRLSALPTTLRSLAKLSTLALAGNAFTEHPPVALVAAVGARISATGDAGLAALRDVLLGTAARFVAIGAQCDCVTWLDACRSRKVAYPLDWGNATPKTFRYLLERDFDPDDCFACGDFVPLSKNERTSQLLCDPMPLKLRVFGDDAVDQTCVNAFRSKTTADDGSVGAGVHRYAYNVKTKWASFHDFHFDEALEAQTRVFEKHARRLLRLHATLASAEPDVLTCFVYRAAQKGSCGSFMNCPHSGAPLDGALVEDLVACCDAVKAKFPAARFKVLYLYRDAPDPAGPRHEDLLCVDGRLVADDDKSGLLQFLLWQSDVAFDLRP</sequence>
<organism evidence="3 4">
    <name type="scientific">Aureococcus anophagefferens</name>
    <name type="common">Harmful bloom alga</name>
    <dbReference type="NCBI Taxonomy" id="44056"/>
    <lineage>
        <taxon>Eukaryota</taxon>
        <taxon>Sar</taxon>
        <taxon>Stramenopiles</taxon>
        <taxon>Ochrophyta</taxon>
        <taxon>Pelagophyceae</taxon>
        <taxon>Pelagomonadales</taxon>
        <taxon>Pelagomonadaceae</taxon>
        <taxon>Aureococcus</taxon>
    </lineage>
</organism>
<dbReference type="Pfam" id="PF13855">
    <property type="entry name" value="LRR_8"/>
    <property type="match status" value="1"/>
</dbReference>
<name>A0ABR1FG05_AURAN</name>
<dbReference type="Proteomes" id="UP001363151">
    <property type="component" value="Unassembled WGS sequence"/>
</dbReference>
<dbReference type="InterPro" id="IPR003591">
    <property type="entry name" value="Leu-rich_rpt_typical-subtyp"/>
</dbReference>
<dbReference type="InterPro" id="IPR050587">
    <property type="entry name" value="GNT1/Glycosyltrans_8"/>
</dbReference>
<evidence type="ECO:0000256" key="1">
    <source>
        <dbReference type="ARBA" id="ARBA00022614"/>
    </source>
</evidence>
<dbReference type="InterPro" id="IPR032675">
    <property type="entry name" value="LRR_dom_sf"/>
</dbReference>
<dbReference type="Gene3D" id="3.80.10.10">
    <property type="entry name" value="Ribonuclease Inhibitor"/>
    <property type="match status" value="1"/>
</dbReference>
<keyword evidence="2" id="KW-0677">Repeat</keyword>
<comment type="caution">
    <text evidence="3">The sequence shown here is derived from an EMBL/GenBank/DDBJ whole genome shotgun (WGS) entry which is preliminary data.</text>
</comment>
<accession>A0ABR1FG05</accession>
<keyword evidence="4" id="KW-1185">Reference proteome</keyword>
<dbReference type="CDD" id="cd02537">
    <property type="entry name" value="GT8_Glycogenin"/>
    <property type="match status" value="1"/>
</dbReference>
<dbReference type="InterPro" id="IPR029044">
    <property type="entry name" value="Nucleotide-diphossugar_trans"/>
</dbReference>
<dbReference type="InterPro" id="IPR002495">
    <property type="entry name" value="Glyco_trans_8"/>
</dbReference>